<dbReference type="InterPro" id="IPR023606">
    <property type="entry name" value="CoA-Trfase_III_dom_1_sf"/>
</dbReference>
<protein>
    <submittedName>
        <fullName evidence="3">CoA transferase</fullName>
    </submittedName>
</protein>
<accession>A0A371B8F1</accession>
<evidence type="ECO:0000313" key="3">
    <source>
        <dbReference type="EMBL" id="RDV03858.1"/>
    </source>
</evidence>
<dbReference type="AlphaFoldDB" id="A0A371B8F1"/>
<keyword evidence="1 3" id="KW-0808">Transferase</keyword>
<comment type="caution">
    <text evidence="3">The sequence shown here is derived from an EMBL/GenBank/DDBJ whole genome shotgun (WGS) entry which is preliminary data.</text>
</comment>
<feature type="compositionally biased region" description="Basic and acidic residues" evidence="2">
    <location>
        <begin position="365"/>
        <end position="374"/>
    </location>
</feature>
<dbReference type="Gene3D" id="3.40.50.10540">
    <property type="entry name" value="Crotonobetainyl-coa:carnitine coa-transferase, domain 1"/>
    <property type="match status" value="1"/>
</dbReference>
<dbReference type="OrthoDB" id="9806585at2"/>
<evidence type="ECO:0000256" key="1">
    <source>
        <dbReference type="ARBA" id="ARBA00022679"/>
    </source>
</evidence>
<proteinExistence type="predicted"/>
<dbReference type="InterPro" id="IPR050483">
    <property type="entry name" value="CoA-transferase_III_domain"/>
</dbReference>
<dbReference type="SUPFAM" id="SSF89796">
    <property type="entry name" value="CoA-transferase family III (CaiB/BaiF)"/>
    <property type="match status" value="1"/>
</dbReference>
<evidence type="ECO:0000313" key="4">
    <source>
        <dbReference type="Proteomes" id="UP000263993"/>
    </source>
</evidence>
<dbReference type="Proteomes" id="UP000263993">
    <property type="component" value="Unassembled WGS sequence"/>
</dbReference>
<dbReference type="EMBL" id="QRGO01000001">
    <property type="protein sequence ID" value="RDV03858.1"/>
    <property type="molecule type" value="Genomic_DNA"/>
</dbReference>
<keyword evidence="4" id="KW-1185">Reference proteome</keyword>
<reference evidence="4" key="1">
    <citation type="submission" date="2018-08" db="EMBL/GenBank/DDBJ databases">
        <authorList>
            <person name="Kim S.-J."/>
            <person name="Jung G.-Y."/>
        </authorList>
    </citation>
    <scope>NUCLEOTIDE SEQUENCE [LARGE SCALE GENOMIC DNA]</scope>
    <source>
        <strain evidence="4">GY_H</strain>
    </source>
</reference>
<name>A0A371B8F1_9BRAD</name>
<dbReference type="Pfam" id="PF02515">
    <property type="entry name" value="CoA_transf_3"/>
    <property type="match status" value="1"/>
</dbReference>
<dbReference type="PANTHER" id="PTHR48207:SF3">
    <property type="entry name" value="SUCCINATE--HYDROXYMETHYLGLUTARATE COA-TRANSFERASE"/>
    <property type="match status" value="1"/>
</dbReference>
<dbReference type="RefSeq" id="WP_115515884.1">
    <property type="nucleotide sequence ID" value="NZ_QRGO01000001.1"/>
</dbReference>
<feature type="region of interest" description="Disordered" evidence="2">
    <location>
        <begin position="329"/>
        <end position="374"/>
    </location>
</feature>
<dbReference type="InterPro" id="IPR044855">
    <property type="entry name" value="CoA-Trfase_III_dom3_sf"/>
</dbReference>
<dbReference type="InterPro" id="IPR003673">
    <property type="entry name" value="CoA-Trfase_fam_III"/>
</dbReference>
<dbReference type="GO" id="GO:0008410">
    <property type="term" value="F:CoA-transferase activity"/>
    <property type="evidence" value="ECO:0007669"/>
    <property type="project" value="TreeGrafter"/>
</dbReference>
<dbReference type="Gene3D" id="3.30.1540.10">
    <property type="entry name" value="formyl-coa transferase, domain 3"/>
    <property type="match status" value="1"/>
</dbReference>
<dbReference type="PANTHER" id="PTHR48207">
    <property type="entry name" value="SUCCINATE--HYDROXYMETHYLGLUTARATE COA-TRANSFERASE"/>
    <property type="match status" value="1"/>
</dbReference>
<organism evidence="3 4">
    <name type="scientific">Undibacter mobilis</name>
    <dbReference type="NCBI Taxonomy" id="2292256"/>
    <lineage>
        <taxon>Bacteria</taxon>
        <taxon>Pseudomonadati</taxon>
        <taxon>Pseudomonadota</taxon>
        <taxon>Alphaproteobacteria</taxon>
        <taxon>Hyphomicrobiales</taxon>
        <taxon>Nitrobacteraceae</taxon>
        <taxon>Undibacter</taxon>
    </lineage>
</organism>
<evidence type="ECO:0000256" key="2">
    <source>
        <dbReference type="SAM" id="MobiDB-lite"/>
    </source>
</evidence>
<gene>
    <name evidence="3" type="ORF">DXH78_04215</name>
</gene>
<sequence>MSLPLEGILVISVEQAVAAPRCTCQLADAGARVIKIERPEGDFARGYDDLVHGESAYFVWLNRGKESVVLDLTKAEDKALLEAMLAKADVFVQNLKPGALAKLGFAIERLRKDYPKLICASISGYGEAGPYAQRKAYDLLIQADSGLSSITGGPEAASRVGVSVVDIATGMNAYQAILEALIKRGRTGEGAAISVSLFDSMAEWMTVPLLQHEGGKSPKRIGLAHPSIAPYGVFKSRDGADILISIQNDREWRILASTVMDDATLAADPQFGTNVERVRRRGETDARVQAAFGAMDVATLEEKLSAADIAFARVSDTGLLSQHPHLRRITIGSPTGPVSTPAPAPVRPEEPRQYGPIPALGEHSAQIRKEFSGK</sequence>